<dbReference type="GO" id="GO:0051484">
    <property type="term" value="P:isopentenyl diphosphate biosynthetic process, methylerythritol 4-phosphate pathway involved in terpenoid biosynthetic process"/>
    <property type="evidence" value="ECO:0007669"/>
    <property type="project" value="TreeGrafter"/>
</dbReference>
<reference evidence="13 14" key="1">
    <citation type="submission" date="2020-05" db="EMBL/GenBank/DDBJ databases">
        <authorList>
            <person name="Niu N."/>
        </authorList>
    </citation>
    <scope>NUCLEOTIDE SEQUENCE [LARGE SCALE GENOMIC DNA]</scope>
    <source>
        <strain evidence="13 14">3340-03</strain>
    </source>
</reference>
<dbReference type="Pfam" id="PF02670">
    <property type="entry name" value="DXP_reductoisom"/>
    <property type="match status" value="1"/>
</dbReference>
<evidence type="ECO:0000256" key="4">
    <source>
        <dbReference type="ARBA" id="ARBA00022857"/>
    </source>
</evidence>
<keyword evidence="6 9" id="KW-0464">Manganese</keyword>
<dbReference type="SUPFAM" id="SSF69055">
    <property type="entry name" value="1-deoxy-D-xylulose-5-phosphate reductoisomerase, C-terminal domain"/>
    <property type="match status" value="1"/>
</dbReference>
<gene>
    <name evidence="9" type="primary">dxr</name>
    <name evidence="13" type="ORF">HKX39_04640</name>
</gene>
<dbReference type="InterPro" id="IPR013512">
    <property type="entry name" value="DXP_reductoisomerase_N"/>
</dbReference>
<keyword evidence="3 9" id="KW-0479">Metal-binding</keyword>
<evidence type="ECO:0000256" key="1">
    <source>
        <dbReference type="ARBA" id="ARBA00005094"/>
    </source>
</evidence>
<evidence type="ECO:0000259" key="10">
    <source>
        <dbReference type="Pfam" id="PF02670"/>
    </source>
</evidence>
<dbReference type="PIRSF" id="PIRSF006205">
    <property type="entry name" value="Dxp_reductismrs"/>
    <property type="match status" value="1"/>
</dbReference>
<dbReference type="InterPro" id="IPR026877">
    <property type="entry name" value="DXPR_C"/>
</dbReference>
<dbReference type="UniPathway" id="UPA00056">
    <property type="reaction ID" value="UER00092"/>
</dbReference>
<protein>
    <recommendedName>
        <fullName evidence="9">1-deoxy-D-xylulose 5-phosphate reductoisomerase</fullName>
        <shortName evidence="9">DXP reductoisomerase</shortName>
        <ecNumber evidence="9">1.1.1.267</ecNumber>
    </recommendedName>
    <alternativeName>
        <fullName evidence="9">1-deoxyxylulose-5-phosphate reductoisomerase</fullName>
    </alternativeName>
    <alternativeName>
        <fullName evidence="9">2-C-methyl-D-erythritol 4-phosphate synthase</fullName>
    </alternativeName>
</protein>
<feature type="binding site" evidence="9">
    <location>
        <position position="13"/>
    </location>
    <ligand>
        <name>NADPH</name>
        <dbReference type="ChEBI" id="CHEBI:57783"/>
    </ligand>
</feature>
<feature type="binding site" evidence="9">
    <location>
        <position position="150"/>
    </location>
    <ligand>
        <name>1-deoxy-D-xylulose 5-phosphate</name>
        <dbReference type="ChEBI" id="CHEBI:57792"/>
    </ligand>
</feature>
<comment type="caution">
    <text evidence="9">Lacks conserved residue(s) required for the propagation of feature annotation.</text>
</comment>
<evidence type="ECO:0000256" key="3">
    <source>
        <dbReference type="ARBA" id="ARBA00022723"/>
    </source>
</evidence>
<organism evidence="13 14">
    <name type="scientific">Pelistega suis</name>
    <dbReference type="NCBI Taxonomy" id="1631957"/>
    <lineage>
        <taxon>Bacteria</taxon>
        <taxon>Pseudomonadati</taxon>
        <taxon>Pseudomonadota</taxon>
        <taxon>Betaproteobacteria</taxon>
        <taxon>Burkholderiales</taxon>
        <taxon>Alcaligenaceae</taxon>
        <taxon>Pelistega</taxon>
    </lineage>
</organism>
<keyword evidence="9" id="KW-0460">Magnesium</keyword>
<dbReference type="PANTHER" id="PTHR30525:SF0">
    <property type="entry name" value="1-DEOXY-D-XYLULOSE 5-PHOSPHATE REDUCTOISOMERASE, CHLOROPLASTIC"/>
    <property type="match status" value="1"/>
</dbReference>
<feature type="binding site" evidence="9">
    <location>
        <position position="221"/>
    </location>
    <ligand>
        <name>1-deoxy-D-xylulose 5-phosphate</name>
        <dbReference type="ChEBI" id="CHEBI:57792"/>
    </ligand>
</feature>
<comment type="catalytic activity">
    <reaction evidence="8">
        <text>2-C-methyl-D-erythritol 4-phosphate + NADP(+) = 1-deoxy-D-xylulose 5-phosphate + NADPH + H(+)</text>
        <dbReference type="Rhea" id="RHEA:13717"/>
        <dbReference type="ChEBI" id="CHEBI:15378"/>
        <dbReference type="ChEBI" id="CHEBI:57783"/>
        <dbReference type="ChEBI" id="CHEBI:57792"/>
        <dbReference type="ChEBI" id="CHEBI:58262"/>
        <dbReference type="ChEBI" id="CHEBI:58349"/>
        <dbReference type="EC" id="1.1.1.267"/>
    </reaction>
    <physiologicalReaction direction="right-to-left" evidence="8">
        <dbReference type="Rhea" id="RHEA:13719"/>
    </physiologicalReaction>
</comment>
<dbReference type="GO" id="GO:0016853">
    <property type="term" value="F:isomerase activity"/>
    <property type="evidence" value="ECO:0007669"/>
    <property type="project" value="UniProtKB-KW"/>
</dbReference>
<evidence type="ECO:0000256" key="5">
    <source>
        <dbReference type="ARBA" id="ARBA00023002"/>
    </source>
</evidence>
<feature type="binding site" evidence="9">
    <location>
        <position position="176"/>
    </location>
    <ligand>
        <name>1-deoxy-D-xylulose 5-phosphate</name>
        <dbReference type="ChEBI" id="CHEBI:57792"/>
    </ligand>
</feature>
<dbReference type="PANTHER" id="PTHR30525">
    <property type="entry name" value="1-DEOXY-D-XYLULOSE 5-PHOSPHATE REDUCTOISOMERASE"/>
    <property type="match status" value="1"/>
</dbReference>
<keyword evidence="13" id="KW-0413">Isomerase</keyword>
<evidence type="ECO:0000256" key="9">
    <source>
        <dbReference type="HAMAP-Rule" id="MF_00183"/>
    </source>
</evidence>
<comment type="similarity">
    <text evidence="2 9">Belongs to the DXR family.</text>
</comment>
<feature type="binding site" evidence="9">
    <location>
        <position position="151"/>
    </location>
    <ligand>
        <name>1-deoxy-D-xylulose 5-phosphate</name>
        <dbReference type="ChEBI" id="CHEBI:57792"/>
    </ligand>
</feature>
<dbReference type="GO" id="GO:0030604">
    <property type="term" value="F:1-deoxy-D-xylulose-5-phosphate reductoisomerase activity"/>
    <property type="evidence" value="ECO:0007669"/>
    <property type="project" value="UniProtKB-UniRule"/>
</dbReference>
<feature type="binding site" evidence="9">
    <location>
        <position position="221"/>
    </location>
    <ligand>
        <name>Mn(2+)</name>
        <dbReference type="ChEBI" id="CHEBI:29035"/>
    </ligand>
</feature>
<feature type="domain" description="DXP reductoisomerase C-terminal" evidence="12">
    <location>
        <begin position="261"/>
        <end position="377"/>
    </location>
</feature>
<dbReference type="EC" id="1.1.1.267" evidence="9"/>
<dbReference type="InterPro" id="IPR013644">
    <property type="entry name" value="DXP_reductoisomerase_C"/>
</dbReference>
<evidence type="ECO:0000313" key="13">
    <source>
        <dbReference type="EMBL" id="NOL51466.1"/>
    </source>
</evidence>
<comment type="caution">
    <text evidence="13">The sequence shown here is derived from an EMBL/GenBank/DDBJ whole genome shotgun (WGS) entry which is preliminary data.</text>
</comment>
<dbReference type="NCBIfam" id="TIGR00243">
    <property type="entry name" value="Dxr"/>
    <property type="match status" value="1"/>
</dbReference>
<feature type="binding site" evidence="9">
    <location>
        <position position="199"/>
    </location>
    <ligand>
        <name>1-deoxy-D-xylulose 5-phosphate</name>
        <dbReference type="ChEBI" id="CHEBI:57792"/>
    </ligand>
</feature>
<feature type="binding site" evidence="9">
    <location>
        <position position="217"/>
    </location>
    <ligand>
        <name>1-deoxy-D-xylulose 5-phosphate</name>
        <dbReference type="ChEBI" id="CHEBI:57792"/>
    </ligand>
</feature>
<evidence type="ECO:0000256" key="6">
    <source>
        <dbReference type="ARBA" id="ARBA00023211"/>
    </source>
</evidence>
<feature type="domain" description="1-deoxy-D-xylulose 5-phosphate reductoisomerase C-terminal" evidence="11">
    <location>
        <begin position="145"/>
        <end position="229"/>
    </location>
</feature>
<keyword evidence="14" id="KW-1185">Reference proteome</keyword>
<feature type="binding site" evidence="9">
    <location>
        <position position="123"/>
    </location>
    <ligand>
        <name>NADPH</name>
        <dbReference type="ChEBI" id="CHEBI:57783"/>
    </ligand>
</feature>
<sequence length="385" mass="41857">MKSVVVFGATGSIGDSTLDIIASHPDRYKVYALSAFSRVEKLVGLTAKFLPAVVIVPTQEAKEEFIRLNNTGVFPEIRVGQDGLCKTAQDEQADIVVCAIVGAAGLASAYAAAKAGKTILLANKEVLVTAGELFMNAVRAHGATLLPLDSEHNAIFQCLPSQNPKQHLEKIIVTASGGPFRQFSVDALEHVTPEQACKHPNWSMGRKISVDSATMLNKGLEVIEAKWLFDLSPEQIEVVIHPQSIIHSMVQFIDGSLLAQLGHHDMRIPISYSLAYPERITHNAAKFDLSALSQLDFMPPDLTRYPCLRLAFEAMKEGIGACTVLNASNEIAVQGFLDGQIKFTQIAQTIESMLSKIQAPTLSSIDEVLVFDQEVRAKTQDYLAS</sequence>
<dbReference type="SUPFAM" id="SSF51735">
    <property type="entry name" value="NAD(P)-binding Rossmann-fold domains"/>
    <property type="match status" value="1"/>
</dbReference>
<dbReference type="EMBL" id="JABGBN010000002">
    <property type="protein sequence ID" value="NOL51466.1"/>
    <property type="molecule type" value="Genomic_DNA"/>
</dbReference>
<dbReference type="FunFam" id="3.40.50.720:FF:000045">
    <property type="entry name" value="1-deoxy-D-xylulose 5-phosphate reductoisomerase"/>
    <property type="match status" value="1"/>
</dbReference>
<dbReference type="Pfam" id="PF08436">
    <property type="entry name" value="DXP_redisom_C"/>
    <property type="match status" value="1"/>
</dbReference>
<dbReference type="InterPro" id="IPR003821">
    <property type="entry name" value="DXP_reductoisomerase"/>
</dbReference>
<feature type="binding site" evidence="9">
    <location>
        <position position="10"/>
    </location>
    <ligand>
        <name>NADPH</name>
        <dbReference type="ChEBI" id="CHEBI:57783"/>
    </ligand>
</feature>
<evidence type="ECO:0000259" key="12">
    <source>
        <dbReference type="Pfam" id="PF13288"/>
    </source>
</evidence>
<keyword evidence="4 9" id="KW-0521">NADP</keyword>
<name>A0A849P340_9BURK</name>
<dbReference type="NCBIfam" id="NF009114">
    <property type="entry name" value="PRK12464.1"/>
    <property type="match status" value="1"/>
</dbReference>
<comment type="pathway">
    <text evidence="1 9">Isoprenoid biosynthesis; isopentenyl diphosphate biosynthesis via DXP pathway; isopentenyl diphosphate from 1-deoxy-D-xylulose 5-phosphate: step 1/6.</text>
</comment>
<evidence type="ECO:0000259" key="11">
    <source>
        <dbReference type="Pfam" id="PF08436"/>
    </source>
</evidence>
<feature type="binding site" evidence="9">
    <location>
        <position position="11"/>
    </location>
    <ligand>
        <name>NADPH</name>
        <dbReference type="ChEBI" id="CHEBI:57783"/>
    </ligand>
</feature>
<feature type="binding site" evidence="9">
    <location>
        <position position="149"/>
    </location>
    <ligand>
        <name>Mn(2+)</name>
        <dbReference type="ChEBI" id="CHEBI:29035"/>
    </ligand>
</feature>
<feature type="binding site" evidence="9">
    <location>
        <position position="151"/>
    </location>
    <ligand>
        <name>Mn(2+)</name>
        <dbReference type="ChEBI" id="CHEBI:29035"/>
    </ligand>
</feature>
<feature type="binding site" evidence="9">
    <location>
        <position position="124"/>
    </location>
    <ligand>
        <name>1-deoxy-D-xylulose 5-phosphate</name>
        <dbReference type="ChEBI" id="CHEBI:57792"/>
    </ligand>
</feature>
<keyword evidence="7 9" id="KW-0414">Isoprene biosynthesis</keyword>
<evidence type="ECO:0000313" key="14">
    <source>
        <dbReference type="Proteomes" id="UP000537862"/>
    </source>
</evidence>
<evidence type="ECO:0000256" key="8">
    <source>
        <dbReference type="ARBA" id="ARBA00048543"/>
    </source>
</evidence>
<feature type="binding site" evidence="9">
    <location>
        <position position="125"/>
    </location>
    <ligand>
        <name>NADPH</name>
        <dbReference type="ChEBI" id="CHEBI:57783"/>
    </ligand>
</feature>
<dbReference type="InterPro" id="IPR036291">
    <property type="entry name" value="NAD(P)-bd_dom_sf"/>
</dbReference>
<dbReference type="Gene3D" id="1.10.1740.10">
    <property type="match status" value="1"/>
</dbReference>
<dbReference type="GO" id="GO:0030145">
    <property type="term" value="F:manganese ion binding"/>
    <property type="evidence" value="ECO:0007669"/>
    <property type="project" value="TreeGrafter"/>
</dbReference>
<dbReference type="Pfam" id="PF13288">
    <property type="entry name" value="DXPR_C"/>
    <property type="match status" value="1"/>
</dbReference>
<accession>A0A849P340</accession>
<dbReference type="InterPro" id="IPR036169">
    <property type="entry name" value="DXPR_C_sf"/>
</dbReference>
<feature type="binding site" evidence="9">
    <location>
        <position position="218"/>
    </location>
    <ligand>
        <name>1-deoxy-D-xylulose 5-phosphate</name>
        <dbReference type="ChEBI" id="CHEBI:57792"/>
    </ligand>
</feature>
<dbReference type="Proteomes" id="UP000537862">
    <property type="component" value="Unassembled WGS sequence"/>
</dbReference>
<feature type="domain" description="1-deoxy-D-xylulose 5-phosphate reductoisomerase N-terminal" evidence="10">
    <location>
        <begin position="4"/>
        <end position="131"/>
    </location>
</feature>
<comment type="cofactor">
    <cofactor evidence="9">
        <name>Mg(2+)</name>
        <dbReference type="ChEBI" id="CHEBI:18420"/>
    </cofactor>
    <cofactor evidence="9">
        <name>Mn(2+)</name>
        <dbReference type="ChEBI" id="CHEBI:29035"/>
    </cofactor>
</comment>
<dbReference type="RefSeq" id="WP_171680290.1">
    <property type="nucleotide sequence ID" value="NZ_JABGBN010000002.1"/>
</dbReference>
<feature type="binding site" evidence="9">
    <location>
        <position position="205"/>
    </location>
    <ligand>
        <name>NADPH</name>
        <dbReference type="ChEBI" id="CHEBI:57783"/>
    </ligand>
</feature>
<dbReference type="Gene3D" id="3.40.50.720">
    <property type="entry name" value="NAD(P)-binding Rossmann-like Domain"/>
    <property type="match status" value="1"/>
</dbReference>
<dbReference type="HAMAP" id="MF_00183">
    <property type="entry name" value="DXP_reductoisom"/>
    <property type="match status" value="1"/>
</dbReference>
<dbReference type="SUPFAM" id="SSF55347">
    <property type="entry name" value="Glyceraldehyde-3-phosphate dehydrogenase-like, C-terminal domain"/>
    <property type="match status" value="1"/>
</dbReference>
<feature type="binding site" evidence="9">
    <location>
        <position position="212"/>
    </location>
    <ligand>
        <name>1-deoxy-D-xylulose 5-phosphate</name>
        <dbReference type="ChEBI" id="CHEBI:57792"/>
    </ligand>
</feature>
<dbReference type="AlphaFoldDB" id="A0A849P340"/>
<keyword evidence="5 9" id="KW-0560">Oxidoreductase</keyword>
<dbReference type="GO" id="GO:0070402">
    <property type="term" value="F:NADPH binding"/>
    <property type="evidence" value="ECO:0007669"/>
    <property type="project" value="InterPro"/>
</dbReference>
<proteinExistence type="inferred from homology"/>
<evidence type="ECO:0000256" key="7">
    <source>
        <dbReference type="ARBA" id="ARBA00023229"/>
    </source>
</evidence>
<comment type="function">
    <text evidence="9">Catalyzes the NADPH-dependent rearrangement and reduction of 1-deoxy-D-xylulose-5-phosphate (DXP) to 2-C-methyl-D-erythritol 4-phosphate (MEP).</text>
</comment>
<feature type="binding site" evidence="9">
    <location>
        <position position="12"/>
    </location>
    <ligand>
        <name>NADPH</name>
        <dbReference type="ChEBI" id="CHEBI:57783"/>
    </ligand>
</feature>
<evidence type="ECO:0000256" key="2">
    <source>
        <dbReference type="ARBA" id="ARBA00006825"/>
    </source>
</evidence>